<protein>
    <recommendedName>
        <fullName evidence="3">Phage protein</fullName>
    </recommendedName>
</protein>
<proteinExistence type="predicted"/>
<dbReference type="RefSeq" id="WP_161750384.1">
    <property type="nucleotide sequence ID" value="NZ_JASVWJ010000018.1"/>
</dbReference>
<evidence type="ECO:0000313" key="1">
    <source>
        <dbReference type="EMBL" id="MDL5356403.1"/>
    </source>
</evidence>
<comment type="caution">
    <text evidence="1">The sequence shown here is derived from an EMBL/GenBank/DDBJ whole genome shotgun (WGS) entry which is preliminary data.</text>
</comment>
<name>A0AAW7CVI8_9GAMM</name>
<gene>
    <name evidence="1" type="ORF">QSH02_16375</name>
</gene>
<organism evidence="1 2">
    <name type="scientific">Proteus faecis</name>
    <dbReference type="NCBI Taxonomy" id="2050967"/>
    <lineage>
        <taxon>Bacteria</taxon>
        <taxon>Pseudomonadati</taxon>
        <taxon>Pseudomonadota</taxon>
        <taxon>Gammaproteobacteria</taxon>
        <taxon>Enterobacterales</taxon>
        <taxon>Morganellaceae</taxon>
        <taxon>Proteus</taxon>
    </lineage>
</organism>
<evidence type="ECO:0008006" key="3">
    <source>
        <dbReference type="Google" id="ProtNLM"/>
    </source>
</evidence>
<sequence>MRNLIMNKDYTFMTEIDFEALGRCHHLRSKIADAARKRDNAFKGMTEKYCPDPNPYERVHEVDIQEFHQKSKEFEMANDELTALVNEYNKWAEKAGERPMKWFKSRY</sequence>
<reference evidence="1" key="1">
    <citation type="submission" date="2023-06" db="EMBL/GenBank/DDBJ databases">
        <title>Acute promotion of culturable opportunistic pathogens and persistent increase of antibiotic resistance following antibiotic exposure in mouse gut microbiota.</title>
        <authorList>
            <person name="Li L."/>
            <person name="Wang B."/>
            <person name="Sun Y."/>
            <person name="Wang M."/>
            <person name="Xu H."/>
        </authorList>
    </citation>
    <scope>NUCLEOTIDE SEQUENCE</scope>
    <source>
        <strain evidence="1">EPA10_1</strain>
    </source>
</reference>
<dbReference type="EMBL" id="JASVWL010000018">
    <property type="protein sequence ID" value="MDL5356403.1"/>
    <property type="molecule type" value="Genomic_DNA"/>
</dbReference>
<evidence type="ECO:0000313" key="2">
    <source>
        <dbReference type="Proteomes" id="UP001224739"/>
    </source>
</evidence>
<dbReference type="AlphaFoldDB" id="A0AAW7CVI8"/>
<dbReference type="Proteomes" id="UP001224739">
    <property type="component" value="Unassembled WGS sequence"/>
</dbReference>
<dbReference type="GeneID" id="83614102"/>
<accession>A0AAW7CVI8</accession>